<dbReference type="AlphaFoldDB" id="A0A1Q5TPP2"/>
<comment type="caution">
    <text evidence="1">The sequence shown here is derived from an EMBL/GenBank/DDBJ whole genome shotgun (WGS) entry which is preliminary data.</text>
</comment>
<gene>
    <name evidence="1" type="ORF">Xedl_02365</name>
</gene>
<dbReference type="STRING" id="1873482.Xedl_02365"/>
<keyword evidence="2" id="KW-1185">Reference proteome</keyword>
<accession>A0A1Q5TPP2</accession>
<evidence type="ECO:0000313" key="1">
    <source>
        <dbReference type="EMBL" id="OKP02206.1"/>
    </source>
</evidence>
<protein>
    <submittedName>
        <fullName evidence="1">Uncharacterized protein</fullName>
    </submittedName>
</protein>
<reference evidence="1 2" key="1">
    <citation type="submission" date="2016-09" db="EMBL/GenBank/DDBJ databases">
        <title>Xenorhabdus thuongxuanensis sp. nov. and Xenorhabdus eapokensis sp. nov., isolated from Steinernema species.</title>
        <authorList>
            <person name="Kaempfer P."/>
            <person name="Tobias N.J."/>
            <person name="Phan Ke L."/>
            <person name="Bode H.B."/>
            <person name="Glaeser S.P."/>
        </authorList>
    </citation>
    <scope>NUCLEOTIDE SEQUENCE [LARGE SCALE GENOMIC DNA]</scope>
    <source>
        <strain evidence="1 2">DL20</strain>
    </source>
</reference>
<evidence type="ECO:0000313" key="2">
    <source>
        <dbReference type="Proteomes" id="UP000186268"/>
    </source>
</evidence>
<dbReference type="Proteomes" id="UP000186268">
    <property type="component" value="Unassembled WGS sequence"/>
</dbReference>
<organism evidence="1 2">
    <name type="scientific">Xenorhabdus eapokensis</name>
    <dbReference type="NCBI Taxonomy" id="1873482"/>
    <lineage>
        <taxon>Bacteria</taxon>
        <taxon>Pseudomonadati</taxon>
        <taxon>Pseudomonadota</taxon>
        <taxon>Gammaproteobacteria</taxon>
        <taxon>Enterobacterales</taxon>
        <taxon>Morganellaceae</taxon>
        <taxon>Xenorhabdus</taxon>
    </lineage>
</organism>
<dbReference type="RefSeq" id="WP_074023876.1">
    <property type="nucleotide sequence ID" value="NZ_CAWNAG010000068.1"/>
</dbReference>
<name>A0A1Q5TPP2_9GAMM</name>
<dbReference type="EMBL" id="MKGQ01000016">
    <property type="protein sequence ID" value="OKP02206.1"/>
    <property type="molecule type" value="Genomic_DNA"/>
</dbReference>
<sequence length="112" mass="12803">MTGLTLLERKRKALVNAKLDSLKSKYGVHTDIVTVKNTKYRLDLDEEILTNALIHHFERSVRLSLKGQFVAEGALIKIYENFYTKFGNLTEEGEAFMTEILENVAQKTEPIT</sequence>
<dbReference type="OrthoDB" id="6444938at2"/>
<proteinExistence type="predicted"/>